<evidence type="ECO:0000313" key="1">
    <source>
        <dbReference type="EMBL" id="KAG6441446.1"/>
    </source>
</evidence>
<comment type="caution">
    <text evidence="1">The sequence shown here is derived from an EMBL/GenBank/DDBJ whole genome shotgun (WGS) entry which is preliminary data.</text>
</comment>
<reference evidence="1" key="2">
    <citation type="submission" date="2020-12" db="EMBL/GenBank/DDBJ databases">
        <authorList>
            <person name="Kanost M."/>
        </authorList>
    </citation>
    <scope>NUCLEOTIDE SEQUENCE</scope>
</reference>
<sequence length="133" mass="14656">MNCTMFNIVDKSIFYCPQMTSTILVIAMLLAQAISAPQNGVSTIKSPVNMTLEELNYLLQVRSGQPQTQPKVLSPCARAILGCCRGKIMNPSCSESLNCGALFFDVNPCEERFVHEALKAARSFYEQLNNVST</sequence>
<dbReference type="AlphaFoldDB" id="A0A921YLC4"/>
<proteinExistence type="predicted"/>
<accession>A0A921YLC4</accession>
<evidence type="ECO:0000313" key="2">
    <source>
        <dbReference type="Proteomes" id="UP000791440"/>
    </source>
</evidence>
<organism evidence="1 2">
    <name type="scientific">Manduca sexta</name>
    <name type="common">Tobacco hawkmoth</name>
    <name type="synonym">Tobacco hornworm</name>
    <dbReference type="NCBI Taxonomy" id="7130"/>
    <lineage>
        <taxon>Eukaryota</taxon>
        <taxon>Metazoa</taxon>
        <taxon>Ecdysozoa</taxon>
        <taxon>Arthropoda</taxon>
        <taxon>Hexapoda</taxon>
        <taxon>Insecta</taxon>
        <taxon>Pterygota</taxon>
        <taxon>Neoptera</taxon>
        <taxon>Endopterygota</taxon>
        <taxon>Lepidoptera</taxon>
        <taxon>Glossata</taxon>
        <taxon>Ditrysia</taxon>
        <taxon>Bombycoidea</taxon>
        <taxon>Sphingidae</taxon>
        <taxon>Sphinginae</taxon>
        <taxon>Sphingini</taxon>
        <taxon>Manduca</taxon>
    </lineage>
</organism>
<dbReference type="Proteomes" id="UP000791440">
    <property type="component" value="Unassembled WGS sequence"/>
</dbReference>
<protein>
    <submittedName>
        <fullName evidence="1">Uncharacterized protein</fullName>
    </submittedName>
</protein>
<reference evidence="1" key="1">
    <citation type="journal article" date="2016" name="Insect Biochem. Mol. Biol.">
        <title>Multifaceted biological insights from a draft genome sequence of the tobacco hornworm moth, Manduca sexta.</title>
        <authorList>
            <person name="Kanost M.R."/>
            <person name="Arrese E.L."/>
            <person name="Cao X."/>
            <person name="Chen Y.R."/>
            <person name="Chellapilla S."/>
            <person name="Goldsmith M.R."/>
            <person name="Grosse-Wilde E."/>
            <person name="Heckel D.G."/>
            <person name="Herndon N."/>
            <person name="Jiang H."/>
            <person name="Papanicolaou A."/>
            <person name="Qu J."/>
            <person name="Soulages J.L."/>
            <person name="Vogel H."/>
            <person name="Walters J."/>
            <person name="Waterhouse R.M."/>
            <person name="Ahn S.J."/>
            <person name="Almeida F.C."/>
            <person name="An C."/>
            <person name="Aqrawi P."/>
            <person name="Bretschneider A."/>
            <person name="Bryant W.B."/>
            <person name="Bucks S."/>
            <person name="Chao H."/>
            <person name="Chevignon G."/>
            <person name="Christen J.M."/>
            <person name="Clarke D.F."/>
            <person name="Dittmer N.T."/>
            <person name="Ferguson L.C.F."/>
            <person name="Garavelou S."/>
            <person name="Gordon K.H.J."/>
            <person name="Gunaratna R.T."/>
            <person name="Han Y."/>
            <person name="Hauser F."/>
            <person name="He Y."/>
            <person name="Heidel-Fischer H."/>
            <person name="Hirsh A."/>
            <person name="Hu Y."/>
            <person name="Jiang H."/>
            <person name="Kalra D."/>
            <person name="Klinner C."/>
            <person name="Konig C."/>
            <person name="Kovar C."/>
            <person name="Kroll A.R."/>
            <person name="Kuwar S.S."/>
            <person name="Lee S.L."/>
            <person name="Lehman R."/>
            <person name="Li K."/>
            <person name="Li Z."/>
            <person name="Liang H."/>
            <person name="Lovelace S."/>
            <person name="Lu Z."/>
            <person name="Mansfield J.H."/>
            <person name="McCulloch K.J."/>
            <person name="Mathew T."/>
            <person name="Morton B."/>
            <person name="Muzny D.M."/>
            <person name="Neunemann D."/>
            <person name="Ongeri F."/>
            <person name="Pauchet Y."/>
            <person name="Pu L.L."/>
            <person name="Pyrousis I."/>
            <person name="Rao X.J."/>
            <person name="Redding A."/>
            <person name="Roesel C."/>
            <person name="Sanchez-Gracia A."/>
            <person name="Schaack S."/>
            <person name="Shukla A."/>
            <person name="Tetreau G."/>
            <person name="Wang Y."/>
            <person name="Xiong G.H."/>
            <person name="Traut W."/>
            <person name="Walsh T.K."/>
            <person name="Worley K.C."/>
            <person name="Wu D."/>
            <person name="Wu W."/>
            <person name="Wu Y.Q."/>
            <person name="Zhang X."/>
            <person name="Zou Z."/>
            <person name="Zucker H."/>
            <person name="Briscoe A.D."/>
            <person name="Burmester T."/>
            <person name="Clem R.J."/>
            <person name="Feyereisen R."/>
            <person name="Grimmelikhuijzen C.J.P."/>
            <person name="Hamodrakas S.J."/>
            <person name="Hansson B.S."/>
            <person name="Huguet E."/>
            <person name="Jermiin L.S."/>
            <person name="Lan Q."/>
            <person name="Lehman H.K."/>
            <person name="Lorenzen M."/>
            <person name="Merzendorfer H."/>
            <person name="Michalopoulos I."/>
            <person name="Morton D.B."/>
            <person name="Muthukrishnan S."/>
            <person name="Oakeshott J.G."/>
            <person name="Palmer W."/>
            <person name="Park Y."/>
            <person name="Passarelli A.L."/>
            <person name="Rozas J."/>
            <person name="Schwartz L.M."/>
            <person name="Smith W."/>
            <person name="Southgate A."/>
            <person name="Vilcinskas A."/>
            <person name="Vogt R."/>
            <person name="Wang P."/>
            <person name="Werren J."/>
            <person name="Yu X.Q."/>
            <person name="Zhou J.J."/>
            <person name="Brown S.J."/>
            <person name="Scherer S.E."/>
            <person name="Richards S."/>
            <person name="Blissard G.W."/>
        </authorList>
    </citation>
    <scope>NUCLEOTIDE SEQUENCE</scope>
</reference>
<name>A0A921YLC4_MANSE</name>
<dbReference type="EMBL" id="JH668286">
    <property type="protein sequence ID" value="KAG6441446.1"/>
    <property type="molecule type" value="Genomic_DNA"/>
</dbReference>
<keyword evidence="2" id="KW-1185">Reference proteome</keyword>
<gene>
    <name evidence="1" type="ORF">O3G_MSEX001828</name>
</gene>